<dbReference type="EMBL" id="KU970958">
    <property type="protein sequence ID" value="ASN63552.1"/>
    <property type="molecule type" value="Genomic_DNA"/>
</dbReference>
<evidence type="ECO:0000256" key="2">
    <source>
        <dbReference type="SAM" id="MobiDB-lite"/>
    </source>
</evidence>
<proteinExistence type="predicted"/>
<keyword evidence="1" id="KW-0143">Chaperone</keyword>
<accession>A0A221S3W6</accession>
<protein>
    <submittedName>
        <fullName evidence="3">Co-chaperonin GroES</fullName>
    </submittedName>
</protein>
<dbReference type="SUPFAM" id="SSF50129">
    <property type="entry name" value="GroES-like"/>
    <property type="match status" value="1"/>
</dbReference>
<dbReference type="Gene3D" id="2.30.33.40">
    <property type="entry name" value="GroES chaperonin"/>
    <property type="match status" value="1"/>
</dbReference>
<evidence type="ECO:0000256" key="1">
    <source>
        <dbReference type="ARBA" id="ARBA00023186"/>
    </source>
</evidence>
<dbReference type="PRINTS" id="PR00297">
    <property type="entry name" value="CHAPERONIN10"/>
</dbReference>
<feature type="region of interest" description="Disordered" evidence="2">
    <location>
        <begin position="1"/>
        <end position="27"/>
    </location>
</feature>
<dbReference type="InterPro" id="IPR037124">
    <property type="entry name" value="Chaperonin_GroES_sf"/>
</dbReference>
<reference evidence="3" key="1">
    <citation type="submission" date="2016-03" db="EMBL/GenBank/DDBJ databases">
        <title>Novel chaperonins are prevalent in the virioplankton and link to viral biology and ecology.</title>
        <authorList>
            <person name="Marine R.L."/>
            <person name="Nasko D.J."/>
            <person name="Polson S.W."/>
            <person name="Wommack K.E."/>
        </authorList>
    </citation>
    <scope>NUCLEOTIDE SEQUENCE</scope>
</reference>
<dbReference type="InterPro" id="IPR020818">
    <property type="entry name" value="Chaperonin_GroES"/>
</dbReference>
<gene>
    <name evidence="3" type="primary">groES</name>
</gene>
<organism evidence="3">
    <name type="scientific">uncultured virus</name>
    <dbReference type="NCBI Taxonomy" id="340016"/>
    <lineage>
        <taxon>Viruses</taxon>
        <taxon>environmental samples</taxon>
    </lineage>
</organism>
<dbReference type="SMART" id="SM00883">
    <property type="entry name" value="Cpn10"/>
    <property type="match status" value="1"/>
</dbReference>
<evidence type="ECO:0000313" key="3">
    <source>
        <dbReference type="EMBL" id="ASN63552.1"/>
    </source>
</evidence>
<dbReference type="InterPro" id="IPR011032">
    <property type="entry name" value="GroES-like_sf"/>
</dbReference>
<dbReference type="CDD" id="cd00320">
    <property type="entry name" value="cpn10"/>
    <property type="match status" value="1"/>
</dbReference>
<sequence>MNDVPDRVLNFGSQDPSPEEATLTPETLESHADKLPAPTGYRILILPFEPKATTRGGIMLAKQTLEKEKVAAIVGLVVSLGPSAYADQDKFPDGPWCKEGDWVIFGRYAGARFRIEGGDMRLLNDDEILAVISDPESILQ</sequence>
<dbReference type="Pfam" id="PF00166">
    <property type="entry name" value="Cpn10"/>
    <property type="match status" value="1"/>
</dbReference>
<dbReference type="GO" id="GO:0044183">
    <property type="term" value="F:protein folding chaperone"/>
    <property type="evidence" value="ECO:0007669"/>
    <property type="project" value="InterPro"/>
</dbReference>
<dbReference type="GO" id="GO:0005524">
    <property type="term" value="F:ATP binding"/>
    <property type="evidence" value="ECO:0007669"/>
    <property type="project" value="InterPro"/>
</dbReference>
<name>A0A221S3W6_9VIRU</name>